<dbReference type="GeneID" id="13397757"/>
<keyword evidence="3" id="KW-1185">Reference proteome</keyword>
<dbReference type="AlphaFoldDB" id="F9XGQ7"/>
<evidence type="ECO:0000313" key="2">
    <source>
        <dbReference type="EMBL" id="EGP85993.1"/>
    </source>
</evidence>
<dbReference type="RefSeq" id="XP_003851017.1">
    <property type="nucleotide sequence ID" value="XM_003850969.1"/>
</dbReference>
<name>F9XGQ7_ZYMTI</name>
<proteinExistence type="predicted"/>
<dbReference type="EMBL" id="CM001202">
    <property type="protein sequence ID" value="EGP85993.1"/>
    <property type="molecule type" value="Genomic_DNA"/>
</dbReference>
<feature type="compositionally biased region" description="Basic and acidic residues" evidence="1">
    <location>
        <begin position="15"/>
        <end position="38"/>
    </location>
</feature>
<dbReference type="Proteomes" id="UP000008062">
    <property type="component" value="Chromosome 7"/>
</dbReference>
<dbReference type="KEGG" id="ztr:MYCGRDRAFT_94679"/>
<reference evidence="2 3" key="1">
    <citation type="journal article" date="2011" name="PLoS Genet.">
        <title>Finished genome of the fungal wheat pathogen Mycosphaerella graminicola reveals dispensome structure, chromosome plasticity, and stealth pathogenesis.</title>
        <authorList>
            <person name="Goodwin S.B."/>
            <person name="Ben M'barek S."/>
            <person name="Dhillon B."/>
            <person name="Wittenberg A.H.J."/>
            <person name="Crane C.F."/>
            <person name="Hane J.K."/>
            <person name="Foster A.J."/>
            <person name="Van der Lee T.A.J."/>
            <person name="Grimwood J."/>
            <person name="Aerts A."/>
            <person name="Antoniw J."/>
            <person name="Bailey A."/>
            <person name="Bluhm B."/>
            <person name="Bowler J."/>
            <person name="Bristow J."/>
            <person name="van der Burgt A."/>
            <person name="Canto-Canche B."/>
            <person name="Churchill A.C.L."/>
            <person name="Conde-Ferraez L."/>
            <person name="Cools H.J."/>
            <person name="Coutinho P.M."/>
            <person name="Csukai M."/>
            <person name="Dehal P."/>
            <person name="De Wit P."/>
            <person name="Donzelli B."/>
            <person name="van de Geest H.C."/>
            <person name="van Ham R.C.H.J."/>
            <person name="Hammond-Kosack K.E."/>
            <person name="Henrissat B."/>
            <person name="Kilian A."/>
            <person name="Kobayashi A.K."/>
            <person name="Koopmann E."/>
            <person name="Kourmpetis Y."/>
            <person name="Kuzniar A."/>
            <person name="Lindquist E."/>
            <person name="Lombard V."/>
            <person name="Maliepaard C."/>
            <person name="Martins N."/>
            <person name="Mehrabi R."/>
            <person name="Nap J.P.H."/>
            <person name="Ponomarenko A."/>
            <person name="Rudd J.J."/>
            <person name="Salamov A."/>
            <person name="Schmutz J."/>
            <person name="Schouten H.J."/>
            <person name="Shapiro H."/>
            <person name="Stergiopoulos I."/>
            <person name="Torriani S.F.F."/>
            <person name="Tu H."/>
            <person name="de Vries R.P."/>
            <person name="Waalwijk C."/>
            <person name="Ware S.B."/>
            <person name="Wiebenga A."/>
            <person name="Zwiers L.-H."/>
            <person name="Oliver R.P."/>
            <person name="Grigoriev I.V."/>
            <person name="Kema G.H.J."/>
        </authorList>
    </citation>
    <scope>NUCLEOTIDE SEQUENCE [LARGE SCALE GENOMIC DNA]</scope>
    <source>
        <strain evidence="3">CBS 115943 / IPO323</strain>
    </source>
</reference>
<dbReference type="HOGENOM" id="CLU_2098766_0_0_1"/>
<dbReference type="OrthoDB" id="10295921at2759"/>
<accession>F9XGQ7</accession>
<gene>
    <name evidence="2" type="ORF">MYCGRDRAFT_94679</name>
</gene>
<feature type="region of interest" description="Disordered" evidence="1">
    <location>
        <begin position="15"/>
        <end position="84"/>
    </location>
</feature>
<dbReference type="InParanoid" id="F9XGQ7"/>
<evidence type="ECO:0000256" key="1">
    <source>
        <dbReference type="SAM" id="MobiDB-lite"/>
    </source>
</evidence>
<organism evidence="2 3">
    <name type="scientific">Zymoseptoria tritici (strain CBS 115943 / IPO323)</name>
    <name type="common">Speckled leaf blotch fungus</name>
    <name type="synonym">Septoria tritici</name>
    <dbReference type="NCBI Taxonomy" id="336722"/>
    <lineage>
        <taxon>Eukaryota</taxon>
        <taxon>Fungi</taxon>
        <taxon>Dikarya</taxon>
        <taxon>Ascomycota</taxon>
        <taxon>Pezizomycotina</taxon>
        <taxon>Dothideomycetes</taxon>
        <taxon>Dothideomycetidae</taxon>
        <taxon>Mycosphaerellales</taxon>
        <taxon>Mycosphaerellaceae</taxon>
        <taxon>Zymoseptoria</taxon>
    </lineage>
</organism>
<protein>
    <submittedName>
        <fullName evidence="2">Uncharacterized protein</fullName>
    </submittedName>
</protein>
<evidence type="ECO:0000313" key="3">
    <source>
        <dbReference type="Proteomes" id="UP000008062"/>
    </source>
</evidence>
<sequence>MSGLNKSAKTIELEKFLRKGSLEPKPENPRKSWIEEQSKLAAEQKPGPWGFNNEFPQAQADIQEQGRKQDAAEQQSQAERFGVAKPKKKVSKFIVGGMNGSDNCHCLATRMMLRVT</sequence>